<dbReference type="OrthoDB" id="7330802at2"/>
<proteinExistence type="predicted"/>
<gene>
    <name evidence="2" type="ORF">SAMN04244559_02481</name>
</gene>
<keyword evidence="3" id="KW-1185">Reference proteome</keyword>
<dbReference type="Proteomes" id="UP000182983">
    <property type="component" value="Unassembled WGS sequence"/>
</dbReference>
<name>A0A1H6IJB7_MAGFU</name>
<feature type="region of interest" description="Disordered" evidence="1">
    <location>
        <begin position="200"/>
        <end position="220"/>
    </location>
</feature>
<evidence type="ECO:0000313" key="2">
    <source>
        <dbReference type="EMBL" id="SEH46479.1"/>
    </source>
</evidence>
<organism evidence="2 3">
    <name type="scientific">Magnetospirillum fulvum</name>
    <name type="common">Rhodospirillum fulvum</name>
    <dbReference type="NCBI Taxonomy" id="1082"/>
    <lineage>
        <taxon>Bacteria</taxon>
        <taxon>Pseudomonadati</taxon>
        <taxon>Pseudomonadota</taxon>
        <taxon>Alphaproteobacteria</taxon>
        <taxon>Rhodospirillales</taxon>
        <taxon>Rhodospirillaceae</taxon>
        <taxon>Magnetospirillum</taxon>
    </lineage>
</organism>
<evidence type="ECO:0000256" key="1">
    <source>
        <dbReference type="SAM" id="MobiDB-lite"/>
    </source>
</evidence>
<protein>
    <submittedName>
        <fullName evidence="2">Uncharacterized protein</fullName>
    </submittedName>
</protein>
<accession>A0A1H6IJB7</accession>
<evidence type="ECO:0000313" key="3">
    <source>
        <dbReference type="Proteomes" id="UP000182983"/>
    </source>
</evidence>
<dbReference type="AlphaFoldDB" id="A0A1H6IJB7"/>
<dbReference type="EMBL" id="FNWO01000010">
    <property type="protein sequence ID" value="SEH46479.1"/>
    <property type="molecule type" value="Genomic_DNA"/>
</dbReference>
<reference evidence="3" key="1">
    <citation type="submission" date="2016-10" db="EMBL/GenBank/DDBJ databases">
        <authorList>
            <person name="Varghese N."/>
            <person name="Submissions S."/>
        </authorList>
    </citation>
    <scope>NUCLEOTIDE SEQUENCE [LARGE SCALE GENOMIC DNA]</scope>
    <source>
        <strain evidence="3">DSM 13234</strain>
    </source>
</reference>
<sequence length="358" mass="39534">MGDTMTATSDTAMAVYRVNLALQGPVVDVLGQFLPELNVLPRARAYDTIMDDLGLLTRCFDVFRRETDRFRAILVDERKRPVTDDSTPLSCGRSLGDVIAMVVRTAAKRFFRRTLPSAPRPTEPLGRADEVYDAIRAYLLYEWQVPLVPTYAGMEPSLIRRIGAKLLRAREASSLARLIADPDAPLPPDRIARPDAIAVAGDNDAPRGSSGTLHPKRRHPMTAHPTEILCEAQERLRPEAFTPVFLDPEVRATLPHPDNIRAIADILRNVGSGSALALVEGLGLRKDQLAVMLLVAHDCIGTIVFGRLFGPRADPELLDRILVRARLHGIGPDSGVIECAIFMRSVFARFGHRSRRDS</sequence>